<dbReference type="InterPro" id="IPR058455">
    <property type="entry name" value="DUF8142"/>
</dbReference>
<keyword evidence="2" id="KW-0812">Transmembrane</keyword>
<evidence type="ECO:0000256" key="1">
    <source>
        <dbReference type="SAM" id="MobiDB-lite"/>
    </source>
</evidence>
<protein>
    <recommendedName>
        <fullName evidence="3">DUF8142 domain-containing protein</fullName>
    </recommendedName>
</protein>
<feature type="transmembrane region" description="Helical" evidence="2">
    <location>
        <begin position="53"/>
        <end position="72"/>
    </location>
</feature>
<evidence type="ECO:0000313" key="4">
    <source>
        <dbReference type="EMBL" id="MFC6904988.1"/>
    </source>
</evidence>
<dbReference type="AlphaFoldDB" id="A0ABD5V0J1"/>
<organism evidence="4 5">
    <name type="scientific">Halalkalicoccus tibetensis</name>
    <dbReference type="NCBI Taxonomy" id="175632"/>
    <lineage>
        <taxon>Archaea</taxon>
        <taxon>Methanobacteriati</taxon>
        <taxon>Methanobacteriota</taxon>
        <taxon>Stenosarchaea group</taxon>
        <taxon>Halobacteria</taxon>
        <taxon>Halobacteriales</taxon>
        <taxon>Halococcaceae</taxon>
        <taxon>Halalkalicoccus</taxon>
    </lineage>
</organism>
<dbReference type="Pfam" id="PF26465">
    <property type="entry name" value="DUF8142"/>
    <property type="match status" value="1"/>
</dbReference>
<reference evidence="4 5" key="1">
    <citation type="journal article" date="2019" name="Int. J. Syst. Evol. Microbiol.">
        <title>The Global Catalogue of Microorganisms (GCM) 10K type strain sequencing project: providing services to taxonomists for standard genome sequencing and annotation.</title>
        <authorList>
            <consortium name="The Broad Institute Genomics Platform"/>
            <consortium name="The Broad Institute Genome Sequencing Center for Infectious Disease"/>
            <person name="Wu L."/>
            <person name="Ma J."/>
        </authorList>
    </citation>
    <scope>NUCLEOTIDE SEQUENCE [LARGE SCALE GENOMIC DNA]</scope>
    <source>
        <strain evidence="4 5">CGMCC 1.3240</strain>
    </source>
</reference>
<dbReference type="RefSeq" id="WP_340603503.1">
    <property type="nucleotide sequence ID" value="NZ_JBBMXV010000002.1"/>
</dbReference>
<evidence type="ECO:0000313" key="5">
    <source>
        <dbReference type="Proteomes" id="UP001596312"/>
    </source>
</evidence>
<keyword evidence="5" id="KW-1185">Reference proteome</keyword>
<proteinExistence type="predicted"/>
<keyword evidence="2" id="KW-0472">Membrane</keyword>
<accession>A0ABD5V0J1</accession>
<keyword evidence="2" id="KW-1133">Transmembrane helix</keyword>
<feature type="region of interest" description="Disordered" evidence="1">
    <location>
        <begin position="1"/>
        <end position="21"/>
    </location>
</feature>
<feature type="domain" description="DUF8142" evidence="3">
    <location>
        <begin position="10"/>
        <end position="80"/>
    </location>
</feature>
<dbReference type="Proteomes" id="UP001596312">
    <property type="component" value="Unassembled WGS sequence"/>
</dbReference>
<evidence type="ECO:0000259" key="3">
    <source>
        <dbReference type="Pfam" id="PF26465"/>
    </source>
</evidence>
<evidence type="ECO:0000256" key="2">
    <source>
        <dbReference type="SAM" id="Phobius"/>
    </source>
</evidence>
<sequence length="83" mass="9371">MDRPVAPEENEGSPIPTDDRSDRWRAAKYTSPFVALGIMNVALVLGWGLEPLWVFAMLPPILFISVLTWVAFKSGFVTDREDY</sequence>
<feature type="transmembrane region" description="Helical" evidence="2">
    <location>
        <begin position="29"/>
        <end position="47"/>
    </location>
</feature>
<dbReference type="EMBL" id="JBHSXQ010000002">
    <property type="protein sequence ID" value="MFC6904988.1"/>
    <property type="molecule type" value="Genomic_DNA"/>
</dbReference>
<name>A0ABD5V0J1_9EURY</name>
<comment type="caution">
    <text evidence="4">The sequence shown here is derived from an EMBL/GenBank/DDBJ whole genome shotgun (WGS) entry which is preliminary data.</text>
</comment>
<gene>
    <name evidence="4" type="ORF">ACFQGH_07200</name>
</gene>